<dbReference type="Proteomes" id="UP001234989">
    <property type="component" value="Chromosome 7"/>
</dbReference>
<feature type="compositionally biased region" description="Basic and acidic residues" evidence="1">
    <location>
        <begin position="8"/>
        <end position="18"/>
    </location>
</feature>
<evidence type="ECO:0000313" key="2">
    <source>
        <dbReference type="EMBL" id="WMV37068.1"/>
    </source>
</evidence>
<keyword evidence="3" id="KW-1185">Reference proteome</keyword>
<evidence type="ECO:0000256" key="1">
    <source>
        <dbReference type="SAM" id="MobiDB-lite"/>
    </source>
</evidence>
<protein>
    <submittedName>
        <fullName evidence="2">Uncharacterized protein</fullName>
    </submittedName>
</protein>
<sequence>MTGRTTARKLETREEEKVNPSSRTQQGSISSSPENERFLRGIRHQVQVLGIQITLRSVFDLQFSRISGESSFFEDNSHEFFSSISSL</sequence>
<proteinExistence type="predicted"/>
<accession>A0AAF0RAI7</accession>
<organism evidence="2 3">
    <name type="scientific">Solanum verrucosum</name>
    <dbReference type="NCBI Taxonomy" id="315347"/>
    <lineage>
        <taxon>Eukaryota</taxon>
        <taxon>Viridiplantae</taxon>
        <taxon>Streptophyta</taxon>
        <taxon>Embryophyta</taxon>
        <taxon>Tracheophyta</taxon>
        <taxon>Spermatophyta</taxon>
        <taxon>Magnoliopsida</taxon>
        <taxon>eudicotyledons</taxon>
        <taxon>Gunneridae</taxon>
        <taxon>Pentapetalae</taxon>
        <taxon>asterids</taxon>
        <taxon>lamiids</taxon>
        <taxon>Solanales</taxon>
        <taxon>Solanaceae</taxon>
        <taxon>Solanoideae</taxon>
        <taxon>Solaneae</taxon>
        <taxon>Solanum</taxon>
    </lineage>
</organism>
<evidence type="ECO:0000313" key="3">
    <source>
        <dbReference type="Proteomes" id="UP001234989"/>
    </source>
</evidence>
<dbReference type="AlphaFoldDB" id="A0AAF0RAI7"/>
<gene>
    <name evidence="2" type="ORF">MTR67_030453</name>
</gene>
<feature type="region of interest" description="Disordered" evidence="1">
    <location>
        <begin position="1"/>
        <end position="36"/>
    </location>
</feature>
<dbReference type="EMBL" id="CP133618">
    <property type="protein sequence ID" value="WMV37068.1"/>
    <property type="molecule type" value="Genomic_DNA"/>
</dbReference>
<name>A0AAF0RAI7_SOLVR</name>
<feature type="compositionally biased region" description="Low complexity" evidence="1">
    <location>
        <begin position="21"/>
        <end position="32"/>
    </location>
</feature>
<reference evidence="2" key="1">
    <citation type="submission" date="2023-08" db="EMBL/GenBank/DDBJ databases">
        <title>A de novo genome assembly of Solanum verrucosum Schlechtendal, a Mexican diploid species geographically isolated from the other diploid A-genome species in potato relatives.</title>
        <authorList>
            <person name="Hosaka K."/>
        </authorList>
    </citation>
    <scope>NUCLEOTIDE SEQUENCE</scope>
    <source>
        <tissue evidence="2">Young leaves</tissue>
    </source>
</reference>